<feature type="domain" description="BCS1 N-terminal" evidence="1">
    <location>
        <begin position="39"/>
        <end position="164"/>
    </location>
</feature>
<sequence length="167" mass="18748">MVLPAVPGGLAGGAPFGLDKLLGLTGMDITKLVNLAFAIGAGLTFLNYLSRSMLSYVDCFTTSVRLDHDNPVYQLVLQWVTDRHLPSPRLWAMRAKSGDPSLVEEEALLRSMKGRGFENQGKFISYRKLVEQPVIKLQPHTGKHLFRYNGKWVLFRHTVASENQYRS</sequence>
<proteinExistence type="predicted"/>
<dbReference type="EMBL" id="LYCR01000002">
    <property type="protein sequence ID" value="OGM50812.1"/>
    <property type="molecule type" value="Genomic_DNA"/>
</dbReference>
<comment type="caution">
    <text evidence="2">The sequence shown here is derived from an EMBL/GenBank/DDBJ whole genome shotgun (WGS) entry which is preliminary data.</text>
</comment>
<reference evidence="2 3" key="1">
    <citation type="journal article" date="2016" name="Genome Biol. Evol.">
        <title>Draft genome sequence of an aflatoxigenic Aspergillus species, A. bombycis.</title>
        <authorList>
            <person name="Moore G.G."/>
            <person name="Mack B.M."/>
            <person name="Beltz S.B."/>
            <person name="Gilbert M.K."/>
        </authorList>
    </citation>
    <scope>NUCLEOTIDE SEQUENCE [LARGE SCALE GENOMIC DNA]</scope>
    <source>
        <strain evidence="3">NRRL 26010</strain>
    </source>
</reference>
<dbReference type="STRING" id="109264.A0A1F8AGK6"/>
<organism evidence="2 3">
    <name type="scientific">Aspergillus bombycis</name>
    <dbReference type="NCBI Taxonomy" id="109264"/>
    <lineage>
        <taxon>Eukaryota</taxon>
        <taxon>Fungi</taxon>
        <taxon>Dikarya</taxon>
        <taxon>Ascomycota</taxon>
        <taxon>Pezizomycotina</taxon>
        <taxon>Eurotiomycetes</taxon>
        <taxon>Eurotiomycetidae</taxon>
        <taxon>Eurotiales</taxon>
        <taxon>Aspergillaceae</taxon>
        <taxon>Aspergillus</taxon>
    </lineage>
</organism>
<evidence type="ECO:0000259" key="1">
    <source>
        <dbReference type="Pfam" id="PF08740"/>
    </source>
</evidence>
<protein>
    <recommendedName>
        <fullName evidence="1">BCS1 N-terminal domain-containing protein</fullName>
    </recommendedName>
</protein>
<dbReference type="RefSeq" id="XP_022394529.1">
    <property type="nucleotide sequence ID" value="XM_022527932.1"/>
</dbReference>
<dbReference type="InterPro" id="IPR014851">
    <property type="entry name" value="BCS1_N"/>
</dbReference>
<keyword evidence="3" id="KW-1185">Reference proteome</keyword>
<evidence type="ECO:0000313" key="2">
    <source>
        <dbReference type="EMBL" id="OGM50812.1"/>
    </source>
</evidence>
<evidence type="ECO:0000313" key="3">
    <source>
        <dbReference type="Proteomes" id="UP000179179"/>
    </source>
</evidence>
<dbReference type="GeneID" id="34444192"/>
<name>A0A1F8AGK6_9EURO</name>
<dbReference type="Pfam" id="PF08740">
    <property type="entry name" value="BCS1_N"/>
    <property type="match status" value="1"/>
</dbReference>
<dbReference type="AlphaFoldDB" id="A0A1F8AGK6"/>
<dbReference type="Proteomes" id="UP000179179">
    <property type="component" value="Unassembled WGS sequence"/>
</dbReference>
<gene>
    <name evidence="2" type="ORF">ABOM_000802</name>
</gene>
<accession>A0A1F8AGK6</accession>